<dbReference type="Gene3D" id="3.30.300.20">
    <property type="match status" value="1"/>
</dbReference>
<dbReference type="InterPro" id="IPR003718">
    <property type="entry name" value="OsmC/Ohr_fam"/>
</dbReference>
<proteinExistence type="predicted"/>
<dbReference type="InterPro" id="IPR015946">
    <property type="entry name" value="KH_dom-like_a/b"/>
</dbReference>
<sequence>MTIHKKGQAHWEGDLKSGKGTVSTESGALKQQPYGFNTRFENQPGTNPEELIGAAHAACFSMALSMMLGQAGHTPQSIDTTADVLLDKKGEGFAITKIALDSSIKLPGIDNAAFDEIINKAKAGCPVSQVLNAEITLNYKLEN</sequence>
<dbReference type="Proteomes" id="UP000236345">
    <property type="component" value="Unassembled WGS sequence"/>
</dbReference>
<dbReference type="PANTHER" id="PTHR42830">
    <property type="entry name" value="OSMOTICALLY INDUCIBLE FAMILY PROTEIN"/>
    <property type="match status" value="1"/>
</dbReference>
<keyword evidence="3" id="KW-1185">Reference proteome</keyword>
<dbReference type="InterPro" id="IPR019904">
    <property type="entry name" value="Peroxiredoxin_OsmC"/>
</dbReference>
<organism evidence="2 3">
    <name type="scientific">Mixta theicola</name>
    <dbReference type="NCBI Taxonomy" id="1458355"/>
    <lineage>
        <taxon>Bacteria</taxon>
        <taxon>Pseudomonadati</taxon>
        <taxon>Pseudomonadota</taxon>
        <taxon>Gammaproteobacteria</taxon>
        <taxon>Enterobacterales</taxon>
        <taxon>Erwiniaceae</taxon>
        <taxon>Mixta</taxon>
    </lineage>
</organism>
<dbReference type="InterPro" id="IPR052707">
    <property type="entry name" value="OsmC_Ohr_Peroxiredoxin"/>
</dbReference>
<dbReference type="RefSeq" id="WP_103060142.1">
    <property type="nucleotide sequence ID" value="NZ_BSOF01000029.1"/>
</dbReference>
<dbReference type="SUPFAM" id="SSF82784">
    <property type="entry name" value="OsmC-like"/>
    <property type="match status" value="1"/>
</dbReference>
<evidence type="ECO:0000313" key="2">
    <source>
        <dbReference type="EMBL" id="PNS11456.1"/>
    </source>
</evidence>
<evidence type="ECO:0000313" key="3">
    <source>
        <dbReference type="Proteomes" id="UP000236345"/>
    </source>
</evidence>
<evidence type="ECO:0000256" key="1">
    <source>
        <dbReference type="SAM" id="MobiDB-lite"/>
    </source>
</evidence>
<dbReference type="GO" id="GO:0006979">
    <property type="term" value="P:response to oxidative stress"/>
    <property type="evidence" value="ECO:0007669"/>
    <property type="project" value="InterPro"/>
</dbReference>
<reference evidence="3" key="1">
    <citation type="submission" date="2017-09" db="EMBL/GenBank/DDBJ databases">
        <authorList>
            <person name="Palmer M."/>
            <person name="Steenkamp E.T."/>
            <person name="Coetzee M.P."/>
            <person name="Avontuur J.R."/>
            <person name="Van Zyl E."/>
            <person name="Chan W.-Y."/>
            <person name="Blom J."/>
            <person name="Venter S.N."/>
        </authorList>
    </citation>
    <scope>NUCLEOTIDE SEQUENCE [LARGE SCALE GENOMIC DNA]</scope>
    <source>
        <strain evidence="3">QC88-366</strain>
    </source>
</reference>
<dbReference type="PANTHER" id="PTHR42830:SF1">
    <property type="entry name" value="OSMOTICALLY INDUCIBLE FAMILY PROTEIN"/>
    <property type="match status" value="1"/>
</dbReference>
<dbReference type="InterPro" id="IPR036102">
    <property type="entry name" value="OsmC/Ohrsf"/>
</dbReference>
<dbReference type="OrthoDB" id="9807532at2"/>
<dbReference type="Pfam" id="PF02566">
    <property type="entry name" value="OsmC"/>
    <property type="match status" value="1"/>
</dbReference>
<dbReference type="NCBIfam" id="TIGR03562">
    <property type="entry name" value="osmo_induc_OsmC"/>
    <property type="match status" value="1"/>
</dbReference>
<dbReference type="GO" id="GO:0004601">
    <property type="term" value="F:peroxidase activity"/>
    <property type="evidence" value="ECO:0007669"/>
    <property type="project" value="InterPro"/>
</dbReference>
<accession>A0A2K1Q8U5</accession>
<name>A0A2K1Q8U5_9GAMM</name>
<protein>
    <submittedName>
        <fullName evidence="2">OsmC family peroxiredoxin</fullName>
    </submittedName>
</protein>
<dbReference type="EMBL" id="NWUO01000008">
    <property type="protein sequence ID" value="PNS11456.1"/>
    <property type="molecule type" value="Genomic_DNA"/>
</dbReference>
<comment type="caution">
    <text evidence="2">The sequence shown here is derived from an EMBL/GenBank/DDBJ whole genome shotgun (WGS) entry which is preliminary data.</text>
</comment>
<feature type="region of interest" description="Disordered" evidence="1">
    <location>
        <begin position="1"/>
        <end position="28"/>
    </location>
</feature>
<dbReference type="AlphaFoldDB" id="A0A2K1Q8U5"/>
<gene>
    <name evidence="2" type="ORF">COO59_12595</name>
</gene>